<name>A0AAV2HLB4_LYMST</name>
<feature type="compositionally biased region" description="Polar residues" evidence="1">
    <location>
        <begin position="87"/>
        <end position="98"/>
    </location>
</feature>
<evidence type="ECO:0000313" key="3">
    <source>
        <dbReference type="Proteomes" id="UP001497497"/>
    </source>
</evidence>
<evidence type="ECO:0000256" key="1">
    <source>
        <dbReference type="SAM" id="MobiDB-lite"/>
    </source>
</evidence>
<feature type="region of interest" description="Disordered" evidence="1">
    <location>
        <begin position="70"/>
        <end position="113"/>
    </location>
</feature>
<dbReference type="EMBL" id="CAXITT010000167">
    <property type="protein sequence ID" value="CAL1534298.1"/>
    <property type="molecule type" value="Genomic_DNA"/>
</dbReference>
<evidence type="ECO:0000313" key="2">
    <source>
        <dbReference type="EMBL" id="CAL1534298.1"/>
    </source>
</evidence>
<comment type="caution">
    <text evidence="2">The sequence shown here is derived from an EMBL/GenBank/DDBJ whole genome shotgun (WGS) entry which is preliminary data.</text>
</comment>
<protein>
    <submittedName>
        <fullName evidence="2">Uncharacterized protein</fullName>
    </submittedName>
</protein>
<feature type="compositionally biased region" description="Low complexity" evidence="1">
    <location>
        <begin position="151"/>
        <end position="169"/>
    </location>
</feature>
<feature type="compositionally biased region" description="Low complexity" evidence="1">
    <location>
        <begin position="131"/>
        <end position="143"/>
    </location>
</feature>
<feature type="non-terminal residue" evidence="2">
    <location>
        <position position="1"/>
    </location>
</feature>
<dbReference type="AlphaFoldDB" id="A0AAV2HLB4"/>
<gene>
    <name evidence="2" type="ORF">GSLYS_00008258001</name>
</gene>
<dbReference type="Proteomes" id="UP001497497">
    <property type="component" value="Unassembled WGS sequence"/>
</dbReference>
<reference evidence="2 3" key="1">
    <citation type="submission" date="2024-04" db="EMBL/GenBank/DDBJ databases">
        <authorList>
            <consortium name="Genoscope - CEA"/>
            <person name="William W."/>
        </authorList>
    </citation>
    <scope>NUCLEOTIDE SEQUENCE [LARGE SCALE GENOMIC DNA]</scope>
</reference>
<feature type="region of interest" description="Disordered" evidence="1">
    <location>
        <begin position="1"/>
        <end position="44"/>
    </location>
</feature>
<sequence>LDTSAPSKVTGAAAGKFGEDSGPKTGGGGAVSPHPTLISKTSSGGSFLSSWLGTASGDKQTSQLISACDNAAKSGEVTESQREHKLVSSTFSTASQDSGIEKSPGYLSPAPRSAGIEKLGKFFRHFSNKLSPTVGGSSSTSTKTPPPTPTTPGRQQYYPQQQQQQQQSSLKIAAGAVG</sequence>
<keyword evidence="3" id="KW-1185">Reference proteome</keyword>
<feature type="region of interest" description="Disordered" evidence="1">
    <location>
        <begin position="130"/>
        <end position="178"/>
    </location>
</feature>
<organism evidence="2 3">
    <name type="scientific">Lymnaea stagnalis</name>
    <name type="common">Great pond snail</name>
    <name type="synonym">Helix stagnalis</name>
    <dbReference type="NCBI Taxonomy" id="6523"/>
    <lineage>
        <taxon>Eukaryota</taxon>
        <taxon>Metazoa</taxon>
        <taxon>Spiralia</taxon>
        <taxon>Lophotrochozoa</taxon>
        <taxon>Mollusca</taxon>
        <taxon>Gastropoda</taxon>
        <taxon>Heterobranchia</taxon>
        <taxon>Euthyneura</taxon>
        <taxon>Panpulmonata</taxon>
        <taxon>Hygrophila</taxon>
        <taxon>Lymnaeoidea</taxon>
        <taxon>Lymnaeidae</taxon>
        <taxon>Lymnaea</taxon>
    </lineage>
</organism>
<accession>A0AAV2HLB4</accession>
<proteinExistence type="predicted"/>
<feature type="non-terminal residue" evidence="2">
    <location>
        <position position="178"/>
    </location>
</feature>